<organism evidence="4 5">
    <name type="scientific">Bemisia tabaci</name>
    <name type="common">Sweetpotato whitefly</name>
    <name type="synonym">Aleurodes tabaci</name>
    <dbReference type="NCBI Taxonomy" id="7038"/>
    <lineage>
        <taxon>Eukaryota</taxon>
        <taxon>Metazoa</taxon>
        <taxon>Ecdysozoa</taxon>
        <taxon>Arthropoda</taxon>
        <taxon>Hexapoda</taxon>
        <taxon>Insecta</taxon>
        <taxon>Pterygota</taxon>
        <taxon>Neoptera</taxon>
        <taxon>Paraneoptera</taxon>
        <taxon>Hemiptera</taxon>
        <taxon>Sternorrhyncha</taxon>
        <taxon>Aleyrodoidea</taxon>
        <taxon>Aleyrodidae</taxon>
        <taxon>Aleyrodinae</taxon>
        <taxon>Bemisia</taxon>
    </lineage>
</organism>
<keyword evidence="1" id="KW-0175">Coiled coil</keyword>
<feature type="region of interest" description="Disordered" evidence="2">
    <location>
        <begin position="749"/>
        <end position="783"/>
    </location>
</feature>
<evidence type="ECO:0000256" key="2">
    <source>
        <dbReference type="SAM" id="MobiDB-lite"/>
    </source>
</evidence>
<reference evidence="4" key="1">
    <citation type="submission" date="2021-12" db="EMBL/GenBank/DDBJ databases">
        <authorList>
            <person name="King R."/>
        </authorList>
    </citation>
    <scope>NUCLEOTIDE SEQUENCE</scope>
</reference>
<evidence type="ECO:0000256" key="3">
    <source>
        <dbReference type="SAM" id="SignalP"/>
    </source>
</evidence>
<feature type="compositionally biased region" description="Polar residues" evidence="2">
    <location>
        <begin position="408"/>
        <end position="417"/>
    </location>
</feature>
<evidence type="ECO:0000313" key="5">
    <source>
        <dbReference type="Proteomes" id="UP001152759"/>
    </source>
</evidence>
<feature type="compositionally biased region" description="Low complexity" evidence="2">
    <location>
        <begin position="760"/>
        <end position="783"/>
    </location>
</feature>
<evidence type="ECO:0000256" key="1">
    <source>
        <dbReference type="SAM" id="Coils"/>
    </source>
</evidence>
<feature type="compositionally biased region" description="Basic and acidic residues" evidence="2">
    <location>
        <begin position="749"/>
        <end position="759"/>
    </location>
</feature>
<gene>
    <name evidence="4" type="ORF">BEMITA_LOCUS7919</name>
</gene>
<dbReference type="Proteomes" id="UP001152759">
    <property type="component" value="Chromosome 4"/>
</dbReference>
<feature type="region of interest" description="Disordered" evidence="2">
    <location>
        <begin position="546"/>
        <end position="591"/>
    </location>
</feature>
<feature type="region of interest" description="Disordered" evidence="2">
    <location>
        <begin position="497"/>
        <end position="527"/>
    </location>
</feature>
<keyword evidence="3" id="KW-0732">Signal</keyword>
<keyword evidence="5" id="KW-1185">Reference proteome</keyword>
<protein>
    <submittedName>
        <fullName evidence="4">Uncharacterized protein</fullName>
    </submittedName>
</protein>
<feature type="compositionally biased region" description="Polar residues" evidence="2">
    <location>
        <begin position="502"/>
        <end position="513"/>
    </location>
</feature>
<accession>A0A9P0A8T7</accession>
<feature type="chain" id="PRO_5040445617" evidence="3">
    <location>
        <begin position="26"/>
        <end position="783"/>
    </location>
</feature>
<feature type="region of interest" description="Disordered" evidence="2">
    <location>
        <begin position="111"/>
        <end position="207"/>
    </location>
</feature>
<dbReference type="AlphaFoldDB" id="A0A9P0A8T7"/>
<feature type="compositionally biased region" description="Polar residues" evidence="2">
    <location>
        <begin position="546"/>
        <end position="558"/>
    </location>
</feature>
<feature type="region of interest" description="Disordered" evidence="2">
    <location>
        <begin position="386"/>
        <end position="421"/>
    </location>
</feature>
<feature type="compositionally biased region" description="Polar residues" evidence="2">
    <location>
        <begin position="577"/>
        <end position="591"/>
    </location>
</feature>
<name>A0A9P0A8T7_BEMTA</name>
<sequence>MVIAKVCSVFAAFFVCVNLVSPNSALPISGPARTANINEIALFGTDPPKEAADQDDENIDANLQKRGWDKLFDGIDSLADGDVSINNSGIMEGNGNGSVFLSGNRRRTSPMRNVEVFNTGKMSGDYNGSVFEGDFDASSPKRTPPPPPRSGRGSPRLQKSPSKGSRSSNGLARSNSNVGQGSRSSNGLARSNSNVGQGSRSSNGLASNTIDYTGQYITYDEDDLYFTVVSPRNLNIQVQDWAVYVNGECVCGDIRRLGDEARHQIWKYGSAWHTNLYLGREMTAKEKNAFETKVKRLEAEKQEAKEEVRQAKEEGRRAVEAARRVREATRERKKLQRRRTMDWNADDDFWDMFEREMEDNVGKPLERMGRKMDAAVRRRQAATDRRAVAISASETGSRNDDDARSISLAMNPSTTGTIPGGETDQALHTRDWGDWGFLVDALHSLDDLTVNNDGVVNGDGNGSIFFSGSPTRNGRPSPGSLNLDGLVVNNNAEFNGDGNGSVILTGSPSSNGRASPGKGGSGVVNNSGIFNGNHNGSVIVGDFNASETKINRQPTRTESFSKSPPRRRRAPSSTWSVVNSNDVNGSGSVTPNDDFQVWGTVNWSGQYLDVNGSRVRAIAIGAVTLKISVINGKEVTVNGKKVCQDVKTLSQESTYQVMPDGSLWFTNLKVGRAMTKDEEAEFKEKVKEKEEETKAALEAAEKQREAAQAAAARQREQAARQREIALAAAARQREIALASAAKQRAAAARQREAAARQREAASAAREWGGPWNRSNSWNSWFWS</sequence>
<proteinExistence type="predicted"/>
<feature type="signal peptide" evidence="3">
    <location>
        <begin position="1"/>
        <end position="25"/>
    </location>
</feature>
<feature type="coiled-coil region" evidence="1">
    <location>
        <begin position="280"/>
        <end position="338"/>
    </location>
</feature>
<dbReference type="EMBL" id="OU963865">
    <property type="protein sequence ID" value="CAH0389047.1"/>
    <property type="molecule type" value="Genomic_DNA"/>
</dbReference>
<feature type="compositionally biased region" description="Polar residues" evidence="2">
    <location>
        <begin position="157"/>
        <end position="207"/>
    </location>
</feature>
<evidence type="ECO:0000313" key="4">
    <source>
        <dbReference type="EMBL" id="CAH0389047.1"/>
    </source>
</evidence>